<evidence type="ECO:0000313" key="3">
    <source>
        <dbReference type="Proteomes" id="UP000186336"/>
    </source>
</evidence>
<reference evidence="2 3" key="1">
    <citation type="submission" date="2017-01" db="EMBL/GenBank/DDBJ databases">
        <title>Complete genome of Tateyamaria omphalii DOK1-4 isolated from seawater in Dokdo.</title>
        <authorList>
            <person name="Kim J.H."/>
            <person name="Chi W.-J."/>
        </authorList>
    </citation>
    <scope>NUCLEOTIDE SEQUENCE [LARGE SCALE GENOMIC DNA]</scope>
    <source>
        <strain evidence="2 3">DOK1-4</strain>
    </source>
</reference>
<evidence type="ECO:0000313" key="2">
    <source>
        <dbReference type="EMBL" id="APX13090.1"/>
    </source>
</evidence>
<gene>
    <name evidence="2" type="ORF">BWR18_16410</name>
</gene>
<dbReference type="STRING" id="299262.BWR18_16410"/>
<sequence>MQHVLKALVLTSLAPLATATAVLANPVCMEAAEMEAALIDWYGETPVAGAWAADQQLWASEATGTWTLMELGSDDRACVLSQGENWSASDDPIVAFERILREKGDAAPRSALAFLDLLTSDAS</sequence>
<organism evidence="2 3">
    <name type="scientific">Tateyamaria omphalii</name>
    <dbReference type="NCBI Taxonomy" id="299262"/>
    <lineage>
        <taxon>Bacteria</taxon>
        <taxon>Pseudomonadati</taxon>
        <taxon>Pseudomonadota</taxon>
        <taxon>Alphaproteobacteria</taxon>
        <taxon>Rhodobacterales</taxon>
        <taxon>Roseobacteraceae</taxon>
        <taxon>Tateyamaria</taxon>
    </lineage>
</organism>
<keyword evidence="1" id="KW-0732">Signal</keyword>
<dbReference type="EMBL" id="CP019312">
    <property type="protein sequence ID" value="APX13090.1"/>
    <property type="molecule type" value="Genomic_DNA"/>
</dbReference>
<evidence type="ECO:0008006" key="4">
    <source>
        <dbReference type="Google" id="ProtNLM"/>
    </source>
</evidence>
<dbReference type="Proteomes" id="UP000186336">
    <property type="component" value="Chromosome"/>
</dbReference>
<evidence type="ECO:0000256" key="1">
    <source>
        <dbReference type="SAM" id="SignalP"/>
    </source>
</evidence>
<proteinExistence type="predicted"/>
<feature type="chain" id="PRO_5012230457" description="S-adenosyl-L-homocysteine hydrolase" evidence="1">
    <location>
        <begin position="25"/>
        <end position="123"/>
    </location>
</feature>
<dbReference type="RefSeq" id="WP_076629525.1">
    <property type="nucleotide sequence ID" value="NZ_CP019312.1"/>
</dbReference>
<dbReference type="AlphaFoldDB" id="A0A1P8MYC8"/>
<accession>A0A1P8MYC8</accession>
<name>A0A1P8MYC8_9RHOB</name>
<protein>
    <recommendedName>
        <fullName evidence="4">S-adenosyl-L-homocysteine hydrolase</fullName>
    </recommendedName>
</protein>
<feature type="signal peptide" evidence="1">
    <location>
        <begin position="1"/>
        <end position="24"/>
    </location>
</feature>
<keyword evidence="3" id="KW-1185">Reference proteome</keyword>
<dbReference type="KEGG" id="tom:BWR18_16410"/>